<evidence type="ECO:0000313" key="2">
    <source>
        <dbReference type="Proteomes" id="UP000729701"/>
    </source>
</evidence>
<organism evidence="1 2">
    <name type="scientific">Cyanomargarita calcarea GSE-NOS-MK-12-04C</name>
    <dbReference type="NCBI Taxonomy" id="2839659"/>
    <lineage>
        <taxon>Bacteria</taxon>
        <taxon>Bacillati</taxon>
        <taxon>Cyanobacteriota</taxon>
        <taxon>Cyanophyceae</taxon>
        <taxon>Nostocales</taxon>
        <taxon>Cyanomargaritaceae</taxon>
        <taxon>Cyanomargarita</taxon>
    </lineage>
</organism>
<gene>
    <name evidence="1" type="ORF">KME60_11995</name>
</gene>
<protein>
    <submittedName>
        <fullName evidence="1">Uncharacterized protein</fullName>
    </submittedName>
</protein>
<sequence>MAKERGIKTTTKMTKDAIIEALKLSEKNSNLVQNFAN</sequence>
<dbReference type="AlphaFoldDB" id="A0A951USN8"/>
<comment type="caution">
    <text evidence="1">The sequence shown here is derived from an EMBL/GenBank/DDBJ whole genome shotgun (WGS) entry which is preliminary data.</text>
</comment>
<accession>A0A951USN8</accession>
<name>A0A951USN8_9CYAN</name>
<reference evidence="1" key="2">
    <citation type="journal article" date="2022" name="Microbiol. Resour. Announc.">
        <title>Metagenome Sequencing to Explore Phylogenomics of Terrestrial Cyanobacteria.</title>
        <authorList>
            <person name="Ward R.D."/>
            <person name="Stajich J.E."/>
            <person name="Johansen J.R."/>
            <person name="Huntemann M."/>
            <person name="Clum A."/>
            <person name="Foster B."/>
            <person name="Foster B."/>
            <person name="Roux S."/>
            <person name="Palaniappan K."/>
            <person name="Varghese N."/>
            <person name="Mukherjee S."/>
            <person name="Reddy T.B.K."/>
            <person name="Daum C."/>
            <person name="Copeland A."/>
            <person name="Chen I.A."/>
            <person name="Ivanova N.N."/>
            <person name="Kyrpides N.C."/>
            <person name="Shapiro N."/>
            <person name="Eloe-Fadrosh E.A."/>
            <person name="Pietrasiak N."/>
        </authorList>
    </citation>
    <scope>NUCLEOTIDE SEQUENCE</scope>
    <source>
        <strain evidence="1">GSE-NOS-MK-12-04C</strain>
    </source>
</reference>
<proteinExistence type="predicted"/>
<dbReference type="Proteomes" id="UP000729701">
    <property type="component" value="Unassembled WGS sequence"/>
</dbReference>
<reference evidence="1" key="1">
    <citation type="submission" date="2021-05" db="EMBL/GenBank/DDBJ databases">
        <authorList>
            <person name="Pietrasiak N."/>
            <person name="Ward R."/>
            <person name="Stajich J.E."/>
            <person name="Kurbessoian T."/>
        </authorList>
    </citation>
    <scope>NUCLEOTIDE SEQUENCE</scope>
    <source>
        <strain evidence="1">GSE-NOS-MK-12-04C</strain>
    </source>
</reference>
<dbReference type="EMBL" id="JAHHGZ010000011">
    <property type="protein sequence ID" value="MBW4668114.1"/>
    <property type="molecule type" value="Genomic_DNA"/>
</dbReference>
<evidence type="ECO:0000313" key="1">
    <source>
        <dbReference type="EMBL" id="MBW4668114.1"/>
    </source>
</evidence>